<dbReference type="AlphaFoldDB" id="A0A5J4Q819"/>
<name>A0A5J4Q819_9ZZZZ</name>
<protein>
    <recommendedName>
        <fullName evidence="2">DNA-binding protein</fullName>
    </recommendedName>
</protein>
<evidence type="ECO:0008006" key="2">
    <source>
        <dbReference type="Google" id="ProtNLM"/>
    </source>
</evidence>
<comment type="caution">
    <text evidence="1">The sequence shown here is derived from an EMBL/GenBank/DDBJ whole genome shotgun (WGS) entry which is preliminary data.</text>
</comment>
<gene>
    <name evidence="1" type="ORF">EZS27_032023</name>
</gene>
<reference evidence="1" key="1">
    <citation type="submission" date="2019-03" db="EMBL/GenBank/DDBJ databases">
        <title>Single cell metagenomics reveals metabolic interactions within the superorganism composed of flagellate Streblomastix strix and complex community of Bacteroidetes bacteria on its surface.</title>
        <authorList>
            <person name="Treitli S.C."/>
            <person name="Kolisko M."/>
            <person name="Husnik F."/>
            <person name="Keeling P."/>
            <person name="Hampl V."/>
        </authorList>
    </citation>
    <scope>NUCLEOTIDE SEQUENCE</scope>
    <source>
        <strain evidence="1">STM</strain>
    </source>
</reference>
<dbReference type="EMBL" id="SNRY01004369">
    <property type="protein sequence ID" value="KAA6317895.1"/>
    <property type="molecule type" value="Genomic_DNA"/>
</dbReference>
<accession>A0A5J4Q819</accession>
<proteinExistence type="predicted"/>
<organism evidence="1">
    <name type="scientific">termite gut metagenome</name>
    <dbReference type="NCBI Taxonomy" id="433724"/>
    <lineage>
        <taxon>unclassified sequences</taxon>
        <taxon>metagenomes</taxon>
        <taxon>organismal metagenomes</taxon>
    </lineage>
</organism>
<sequence>MKDLTTSNVVRQNILNNEFAISEIQKAVGINGIVFESQVRYLKAQIADFFSVTERTIDYLLEKHESEVCKNGYEVLRGSRLIDFKLVIEKQFGNEMHFVTKTTVLGIFTFRAFLDIAMLLTESERAKLLRSTILDIVIDTINKRTGGNTKYINQRDEDFIYNLLRSEDYRREFTGALKDCVAMGNFKYIAYTNKIYEGIFKENASEYRKILNLDIKENVRGTMYSKILDLISSYEYGFAEILKGEAGKLGRALTITETDSLFARFEKQAHWKPLIGKARVKMASRDMCFRDALHLNLEEYISSVPIHDFQRFLGDKSMELDQRLEEYRDALKRLKERN</sequence>
<evidence type="ECO:0000313" key="1">
    <source>
        <dbReference type="EMBL" id="KAA6317895.1"/>
    </source>
</evidence>